<feature type="compositionally biased region" description="Polar residues" evidence="1">
    <location>
        <begin position="278"/>
        <end position="290"/>
    </location>
</feature>
<organism evidence="3 4">
    <name type="scientific">Rhynocoris fuscipes</name>
    <dbReference type="NCBI Taxonomy" id="488301"/>
    <lineage>
        <taxon>Eukaryota</taxon>
        <taxon>Metazoa</taxon>
        <taxon>Ecdysozoa</taxon>
        <taxon>Arthropoda</taxon>
        <taxon>Hexapoda</taxon>
        <taxon>Insecta</taxon>
        <taxon>Pterygota</taxon>
        <taxon>Neoptera</taxon>
        <taxon>Paraneoptera</taxon>
        <taxon>Hemiptera</taxon>
        <taxon>Heteroptera</taxon>
        <taxon>Panheteroptera</taxon>
        <taxon>Cimicomorpha</taxon>
        <taxon>Reduviidae</taxon>
        <taxon>Harpactorinae</taxon>
        <taxon>Harpactorini</taxon>
        <taxon>Rhynocoris</taxon>
    </lineage>
</organism>
<keyword evidence="4" id="KW-1185">Reference proteome</keyword>
<sequence>MVKLARGGKNNGPMLGRQKPRPLFPPGELPLFGPPPAYMRRPPGPPRPPPAMGPMGYGPPPPPPPPPMRPPPHHMGPPMPPPPPMRHRPRPVLPPPPGPPLPLLQAPIMPPRPLPFMRGARIKPPMGRMGMGMGMGKRLGKPMKKTKNKKNKNKPAPPKNDGEHYCESCDRGWQTLEELEEHLSSHVECEYEGCKFIAHPKIIAVHVKLQHLSGLFDKMKFTYTKEEIEKWKEERRRNYPTQKNIEEKLAALKEKEERGERLVDNSNKLSRKFKNKGNQKLGNNSNTENEQSSRVNKRRKRSRRTGNEQNYFKRDIVMEEAKQVMKNLVIEEDKSSDTENEAFSDDEWNNESNTSNVTETETTPKVCGVLAALSAAYDSNSEDEKCDNEVNIEANNVNTSPNDNIDEDDEAPDEQSSKVAVDQPNFYVEDTENADKKKTKLMKCNENLEKNIRKLPQKKVIRTHPKKFKKPTLLEMLLANEIKQERNYILQCVRFIVNNNYFNDDNKSCLKNGNNDGEVTQ</sequence>
<dbReference type="GO" id="GO:0005634">
    <property type="term" value="C:nucleus"/>
    <property type="evidence" value="ECO:0007669"/>
    <property type="project" value="TreeGrafter"/>
</dbReference>
<dbReference type="InterPro" id="IPR019496">
    <property type="entry name" value="NUFIP1_cons_dom"/>
</dbReference>
<evidence type="ECO:0000256" key="1">
    <source>
        <dbReference type="SAM" id="MobiDB-lite"/>
    </source>
</evidence>
<dbReference type="InterPro" id="IPR013087">
    <property type="entry name" value="Znf_C2H2_type"/>
</dbReference>
<feature type="compositionally biased region" description="Basic residues" evidence="1">
    <location>
        <begin position="295"/>
        <end position="304"/>
    </location>
</feature>
<feature type="region of interest" description="Disordered" evidence="1">
    <location>
        <begin position="1"/>
        <end position="97"/>
    </location>
</feature>
<dbReference type="InterPro" id="IPR039136">
    <property type="entry name" value="NUFIP1-like"/>
</dbReference>
<dbReference type="Proteomes" id="UP001461498">
    <property type="component" value="Unassembled WGS sequence"/>
</dbReference>
<feature type="compositionally biased region" description="Acidic residues" evidence="1">
    <location>
        <begin position="338"/>
        <end position="349"/>
    </location>
</feature>
<dbReference type="PROSITE" id="PS00028">
    <property type="entry name" value="ZINC_FINGER_C2H2_1"/>
    <property type="match status" value="1"/>
</dbReference>
<evidence type="ECO:0000313" key="3">
    <source>
        <dbReference type="EMBL" id="KAK9511084.1"/>
    </source>
</evidence>
<dbReference type="PANTHER" id="PTHR13309:SF0">
    <property type="entry name" value="FMR1-INTERACTING PROTEIN NUFIP1"/>
    <property type="match status" value="1"/>
</dbReference>
<dbReference type="Pfam" id="PF10453">
    <property type="entry name" value="NUFIP1"/>
    <property type="match status" value="1"/>
</dbReference>
<accession>A0AAW1DJ93</accession>
<feature type="compositionally biased region" description="Basic residues" evidence="1">
    <location>
        <begin position="140"/>
        <end position="153"/>
    </location>
</feature>
<feature type="region of interest" description="Disordered" evidence="1">
    <location>
        <begin position="255"/>
        <end position="314"/>
    </location>
</feature>
<feature type="compositionally biased region" description="Acidic residues" evidence="1">
    <location>
        <begin position="404"/>
        <end position="413"/>
    </location>
</feature>
<feature type="compositionally biased region" description="Polar residues" evidence="1">
    <location>
        <begin position="393"/>
        <end position="403"/>
    </location>
</feature>
<feature type="region of interest" description="Disordered" evidence="1">
    <location>
        <begin position="330"/>
        <end position="361"/>
    </location>
</feature>
<feature type="region of interest" description="Disordered" evidence="1">
    <location>
        <begin position="140"/>
        <end position="165"/>
    </location>
</feature>
<name>A0AAW1DJ93_9HEMI</name>
<gene>
    <name evidence="3" type="ORF">O3M35_005716</name>
</gene>
<evidence type="ECO:0000313" key="4">
    <source>
        <dbReference type="Proteomes" id="UP001461498"/>
    </source>
</evidence>
<feature type="region of interest" description="Disordered" evidence="1">
    <location>
        <begin position="379"/>
        <end position="423"/>
    </location>
</feature>
<dbReference type="AlphaFoldDB" id="A0AAW1DJ93"/>
<reference evidence="3 4" key="1">
    <citation type="submission" date="2022-12" db="EMBL/GenBank/DDBJ databases">
        <title>Chromosome-level genome assembly of true bugs.</title>
        <authorList>
            <person name="Ma L."/>
            <person name="Li H."/>
        </authorList>
    </citation>
    <scope>NUCLEOTIDE SEQUENCE [LARGE SCALE GENOMIC DNA]</scope>
    <source>
        <strain evidence="3">Lab_2022b</strain>
    </source>
</reference>
<feature type="domain" description="C2H2-type" evidence="2">
    <location>
        <begin position="166"/>
        <end position="186"/>
    </location>
</feature>
<protein>
    <recommendedName>
        <fullName evidence="2">C2H2-type domain-containing protein</fullName>
    </recommendedName>
</protein>
<dbReference type="GO" id="GO:0003723">
    <property type="term" value="F:RNA binding"/>
    <property type="evidence" value="ECO:0007669"/>
    <property type="project" value="InterPro"/>
</dbReference>
<feature type="compositionally biased region" description="Pro residues" evidence="1">
    <location>
        <begin position="22"/>
        <end position="84"/>
    </location>
</feature>
<comment type="caution">
    <text evidence="3">The sequence shown here is derived from an EMBL/GenBank/DDBJ whole genome shotgun (WGS) entry which is preliminary data.</text>
</comment>
<proteinExistence type="predicted"/>
<dbReference type="EMBL" id="JAPXFL010000002">
    <property type="protein sequence ID" value="KAK9511084.1"/>
    <property type="molecule type" value="Genomic_DNA"/>
</dbReference>
<evidence type="ECO:0000259" key="2">
    <source>
        <dbReference type="PROSITE" id="PS00028"/>
    </source>
</evidence>
<dbReference type="GO" id="GO:0000492">
    <property type="term" value="P:box C/D snoRNP assembly"/>
    <property type="evidence" value="ECO:0007669"/>
    <property type="project" value="TreeGrafter"/>
</dbReference>
<feature type="compositionally biased region" description="Low complexity" evidence="1">
    <location>
        <begin position="350"/>
        <end position="361"/>
    </location>
</feature>
<dbReference type="PANTHER" id="PTHR13309">
    <property type="entry name" value="NUCLEAR FRAGILE X MENTAL RETARDATION PROTEIN INTERACTING PROTEIN 1"/>
    <property type="match status" value="1"/>
</dbReference>